<feature type="region of interest" description="Disordered" evidence="1">
    <location>
        <begin position="1"/>
        <end position="64"/>
    </location>
</feature>
<feature type="compositionally biased region" description="Low complexity" evidence="1">
    <location>
        <begin position="27"/>
        <end position="48"/>
    </location>
</feature>
<feature type="non-terminal residue" evidence="2">
    <location>
        <position position="1"/>
    </location>
</feature>
<name>A0A6J4Q6X6_9BACT</name>
<reference evidence="2" key="1">
    <citation type="submission" date="2020-02" db="EMBL/GenBank/DDBJ databases">
        <authorList>
            <person name="Meier V. D."/>
        </authorList>
    </citation>
    <scope>NUCLEOTIDE SEQUENCE</scope>
    <source>
        <strain evidence="2">AVDCRST_MAG64</strain>
    </source>
</reference>
<evidence type="ECO:0000256" key="1">
    <source>
        <dbReference type="SAM" id="MobiDB-lite"/>
    </source>
</evidence>
<evidence type="ECO:0000313" key="2">
    <source>
        <dbReference type="EMBL" id="CAA9429579.1"/>
    </source>
</evidence>
<organism evidence="2">
    <name type="scientific">uncultured Phycisphaerae bacterium</name>
    <dbReference type="NCBI Taxonomy" id="904963"/>
    <lineage>
        <taxon>Bacteria</taxon>
        <taxon>Pseudomonadati</taxon>
        <taxon>Planctomycetota</taxon>
        <taxon>Phycisphaerae</taxon>
        <taxon>environmental samples</taxon>
    </lineage>
</organism>
<dbReference type="EMBL" id="CADCUQ010000781">
    <property type="protein sequence ID" value="CAA9429579.1"/>
    <property type="molecule type" value="Genomic_DNA"/>
</dbReference>
<accession>A0A6J4Q6X6</accession>
<feature type="non-terminal residue" evidence="2">
    <location>
        <position position="79"/>
    </location>
</feature>
<protein>
    <submittedName>
        <fullName evidence="2">Uncharacterized protein</fullName>
    </submittedName>
</protein>
<gene>
    <name evidence="2" type="ORF">AVDCRST_MAG64-3385</name>
</gene>
<proteinExistence type="predicted"/>
<sequence>ARLPSSPSRVRAGARHARGRPRLDVVAGPQGPARVARGRAPVAGSVRAVRVRPPRHGPAGGRLATTVPRVRARAEPVVL</sequence>
<dbReference type="AlphaFoldDB" id="A0A6J4Q6X6"/>